<keyword evidence="6" id="KW-0808">Transferase</keyword>
<dbReference type="Pfam" id="PF00672">
    <property type="entry name" value="HAMP"/>
    <property type="match status" value="1"/>
</dbReference>
<dbReference type="InterPro" id="IPR036890">
    <property type="entry name" value="HATPase_C_sf"/>
</dbReference>
<evidence type="ECO:0000256" key="10">
    <source>
        <dbReference type="ARBA" id="ARBA00022840"/>
    </source>
</evidence>
<keyword evidence="4" id="KW-1003">Cell membrane</keyword>
<evidence type="ECO:0000256" key="9">
    <source>
        <dbReference type="ARBA" id="ARBA00022777"/>
    </source>
</evidence>
<dbReference type="InterPro" id="IPR003661">
    <property type="entry name" value="HisK_dim/P_dom"/>
</dbReference>
<evidence type="ECO:0000256" key="13">
    <source>
        <dbReference type="ARBA" id="ARBA00023136"/>
    </source>
</evidence>
<evidence type="ECO:0000256" key="1">
    <source>
        <dbReference type="ARBA" id="ARBA00000085"/>
    </source>
</evidence>
<evidence type="ECO:0000256" key="12">
    <source>
        <dbReference type="ARBA" id="ARBA00023012"/>
    </source>
</evidence>
<dbReference type="SMART" id="SM00387">
    <property type="entry name" value="HATPase_c"/>
    <property type="match status" value="1"/>
</dbReference>
<evidence type="ECO:0000256" key="2">
    <source>
        <dbReference type="ARBA" id="ARBA00004651"/>
    </source>
</evidence>
<name>A0ABS5CHG1_9BACL</name>
<dbReference type="PRINTS" id="PR00344">
    <property type="entry name" value="BCTRLSENSOR"/>
</dbReference>
<dbReference type="PROSITE" id="PS50885">
    <property type="entry name" value="HAMP"/>
    <property type="match status" value="1"/>
</dbReference>
<evidence type="ECO:0000259" key="16">
    <source>
        <dbReference type="PROSITE" id="PS50885"/>
    </source>
</evidence>
<dbReference type="InterPro" id="IPR004358">
    <property type="entry name" value="Sig_transdc_His_kin-like_C"/>
</dbReference>
<evidence type="ECO:0000256" key="4">
    <source>
        <dbReference type="ARBA" id="ARBA00022475"/>
    </source>
</evidence>
<feature type="domain" description="Histidine kinase" evidence="15">
    <location>
        <begin position="274"/>
        <end position="503"/>
    </location>
</feature>
<reference evidence="17 18" key="1">
    <citation type="submission" date="2021-04" db="EMBL/GenBank/DDBJ databases">
        <title>Paenibacillus sp. DLE-14 whole genome sequence.</title>
        <authorList>
            <person name="Ham Y.J."/>
        </authorList>
    </citation>
    <scope>NUCLEOTIDE SEQUENCE [LARGE SCALE GENOMIC DNA]</scope>
    <source>
        <strain evidence="17 18">DLE-14</strain>
    </source>
</reference>
<keyword evidence="13 14" id="KW-0472">Membrane</keyword>
<dbReference type="PROSITE" id="PS50109">
    <property type="entry name" value="HIS_KIN"/>
    <property type="match status" value="1"/>
</dbReference>
<keyword evidence="9 17" id="KW-0418">Kinase</keyword>
<proteinExistence type="predicted"/>
<dbReference type="InterPro" id="IPR005467">
    <property type="entry name" value="His_kinase_dom"/>
</dbReference>
<comment type="catalytic activity">
    <reaction evidence="1">
        <text>ATP + protein L-histidine = ADP + protein N-phospho-L-histidine.</text>
        <dbReference type="EC" id="2.7.13.3"/>
    </reaction>
</comment>
<dbReference type="Pfam" id="PF00512">
    <property type="entry name" value="HisKA"/>
    <property type="match status" value="1"/>
</dbReference>
<evidence type="ECO:0000256" key="3">
    <source>
        <dbReference type="ARBA" id="ARBA00012438"/>
    </source>
</evidence>
<dbReference type="PANTHER" id="PTHR45528">
    <property type="entry name" value="SENSOR HISTIDINE KINASE CPXA"/>
    <property type="match status" value="1"/>
</dbReference>
<keyword evidence="12" id="KW-0902">Two-component regulatory system</keyword>
<evidence type="ECO:0000313" key="17">
    <source>
        <dbReference type="EMBL" id="MBP3965325.1"/>
    </source>
</evidence>
<dbReference type="Gene3D" id="1.10.287.130">
    <property type="match status" value="1"/>
</dbReference>
<dbReference type="Pfam" id="PF02518">
    <property type="entry name" value="HATPase_c"/>
    <property type="match status" value="1"/>
</dbReference>
<evidence type="ECO:0000259" key="15">
    <source>
        <dbReference type="PROSITE" id="PS50109"/>
    </source>
</evidence>
<evidence type="ECO:0000256" key="14">
    <source>
        <dbReference type="SAM" id="Phobius"/>
    </source>
</evidence>
<dbReference type="SUPFAM" id="SSF158472">
    <property type="entry name" value="HAMP domain-like"/>
    <property type="match status" value="1"/>
</dbReference>
<dbReference type="Proteomes" id="UP000673394">
    <property type="component" value="Unassembled WGS sequence"/>
</dbReference>
<comment type="caution">
    <text evidence="17">The sequence shown here is derived from an EMBL/GenBank/DDBJ whole genome shotgun (WGS) entry which is preliminary data.</text>
</comment>
<keyword evidence="7 14" id="KW-0812">Transmembrane</keyword>
<dbReference type="SMART" id="SM00388">
    <property type="entry name" value="HisKA"/>
    <property type="match status" value="1"/>
</dbReference>
<dbReference type="InterPro" id="IPR050398">
    <property type="entry name" value="HssS/ArlS-like"/>
</dbReference>
<evidence type="ECO:0000256" key="11">
    <source>
        <dbReference type="ARBA" id="ARBA00022989"/>
    </source>
</evidence>
<dbReference type="CDD" id="cd00082">
    <property type="entry name" value="HisKA"/>
    <property type="match status" value="1"/>
</dbReference>
<feature type="transmembrane region" description="Helical" evidence="14">
    <location>
        <begin position="182"/>
        <end position="205"/>
    </location>
</feature>
<dbReference type="InterPro" id="IPR003594">
    <property type="entry name" value="HATPase_dom"/>
</dbReference>
<dbReference type="PANTHER" id="PTHR45528:SF1">
    <property type="entry name" value="SENSOR HISTIDINE KINASE CPXA"/>
    <property type="match status" value="1"/>
</dbReference>
<dbReference type="SMART" id="SM00304">
    <property type="entry name" value="HAMP"/>
    <property type="match status" value="1"/>
</dbReference>
<sequence length="516" mass="56245">MSIRTKLLFSYIAMIVVPVLLLGITVTLAANVFKQDMTSQTGQADHHSRHVPFAEIRDLFSGRSEIASGLRFVAQHDPKLLSDPAFLASTESELAKVDAGMIILVDKAEAPAYASPGFSAEEVIAQLRGDNADDNGHRRYDHPGPPRGNSLDQIDYTLPGGKSASIIIVSDMEPVASFFKRFIPTVLLALLLALVLTNGVLTFFVSRSIIKPLHALRDAAGQIREGRLDHAIHLQRKDEIGQLGSAFEEMRIRLKGSINAQLQLEQSRKELLANISHDLKTPITAIQGCVDCLRGGVADTEEKRNKYIAMIGGKTTDMNRMIEELLLYSTLDIGKLPFRFETLDIAEYLSLTVEELKLDPRLSGAEIRFRNNAAATGAGGDPLLVRADREKLHRAIFNVVNNSIKHMDKTPRVLTIEIASHASHAATAAIVISDNGAGIPAEALPHVFDQFYRAESSRRPDAGSSGLGLAIVKQIIEEHGGTVEADSREGEGTAITLHLPAVQRVKLSSEESEEPL</sequence>
<evidence type="ECO:0000313" key="18">
    <source>
        <dbReference type="Proteomes" id="UP000673394"/>
    </source>
</evidence>
<dbReference type="Gene3D" id="3.30.565.10">
    <property type="entry name" value="Histidine kinase-like ATPase, C-terminal domain"/>
    <property type="match status" value="1"/>
</dbReference>
<keyword evidence="11 14" id="KW-1133">Transmembrane helix</keyword>
<comment type="subcellular location">
    <subcellularLocation>
        <location evidence="2">Cell membrane</location>
        <topology evidence="2">Multi-pass membrane protein</topology>
    </subcellularLocation>
</comment>
<accession>A0ABS5CHG1</accession>
<evidence type="ECO:0000256" key="6">
    <source>
        <dbReference type="ARBA" id="ARBA00022679"/>
    </source>
</evidence>
<evidence type="ECO:0000256" key="8">
    <source>
        <dbReference type="ARBA" id="ARBA00022741"/>
    </source>
</evidence>
<keyword evidence="10" id="KW-0067">ATP-binding</keyword>
<dbReference type="EC" id="2.7.13.3" evidence="3"/>
<organism evidence="17 18">
    <name type="scientific">Paenibacillus lignilyticus</name>
    <dbReference type="NCBI Taxonomy" id="1172615"/>
    <lineage>
        <taxon>Bacteria</taxon>
        <taxon>Bacillati</taxon>
        <taxon>Bacillota</taxon>
        <taxon>Bacilli</taxon>
        <taxon>Bacillales</taxon>
        <taxon>Paenibacillaceae</taxon>
        <taxon>Paenibacillus</taxon>
    </lineage>
</organism>
<evidence type="ECO:0000256" key="5">
    <source>
        <dbReference type="ARBA" id="ARBA00022553"/>
    </source>
</evidence>
<dbReference type="EMBL" id="JAGKSP010000010">
    <property type="protein sequence ID" value="MBP3965325.1"/>
    <property type="molecule type" value="Genomic_DNA"/>
</dbReference>
<dbReference type="CDD" id="cd06225">
    <property type="entry name" value="HAMP"/>
    <property type="match status" value="1"/>
</dbReference>
<gene>
    <name evidence="17" type="ORF">I8J30_21680</name>
</gene>
<protein>
    <recommendedName>
        <fullName evidence="3">histidine kinase</fullName>
        <ecNumber evidence="3">2.7.13.3</ecNumber>
    </recommendedName>
</protein>
<dbReference type="CDD" id="cd00075">
    <property type="entry name" value="HATPase"/>
    <property type="match status" value="1"/>
</dbReference>
<dbReference type="GO" id="GO:0016301">
    <property type="term" value="F:kinase activity"/>
    <property type="evidence" value="ECO:0007669"/>
    <property type="project" value="UniProtKB-KW"/>
</dbReference>
<keyword evidence="18" id="KW-1185">Reference proteome</keyword>
<dbReference type="InterPro" id="IPR036097">
    <property type="entry name" value="HisK_dim/P_sf"/>
</dbReference>
<dbReference type="InterPro" id="IPR003660">
    <property type="entry name" value="HAMP_dom"/>
</dbReference>
<evidence type="ECO:0000256" key="7">
    <source>
        <dbReference type="ARBA" id="ARBA00022692"/>
    </source>
</evidence>
<dbReference type="SUPFAM" id="SSF55874">
    <property type="entry name" value="ATPase domain of HSP90 chaperone/DNA topoisomerase II/histidine kinase"/>
    <property type="match status" value="1"/>
</dbReference>
<keyword evidence="8" id="KW-0547">Nucleotide-binding</keyword>
<feature type="domain" description="HAMP" evidence="16">
    <location>
        <begin position="207"/>
        <end position="259"/>
    </location>
</feature>
<keyword evidence="5" id="KW-0597">Phosphoprotein</keyword>
<dbReference type="RefSeq" id="WP_210661654.1">
    <property type="nucleotide sequence ID" value="NZ_JAGKSP010000010.1"/>
</dbReference>
<dbReference type="SUPFAM" id="SSF47384">
    <property type="entry name" value="Homodimeric domain of signal transducing histidine kinase"/>
    <property type="match status" value="1"/>
</dbReference>
<dbReference type="Gene3D" id="6.10.340.10">
    <property type="match status" value="1"/>
</dbReference>